<accession>A0ABY9YSH5</accession>
<feature type="region of interest" description="Disordered" evidence="1">
    <location>
        <begin position="1"/>
        <end position="32"/>
    </location>
</feature>
<evidence type="ECO:0008006" key="4">
    <source>
        <dbReference type="Google" id="ProtNLM"/>
    </source>
</evidence>
<dbReference type="RefSeq" id="WP_311192803.1">
    <property type="nucleotide sequence ID" value="NZ_CP115541.1"/>
</dbReference>
<sequence>MQTRRAKTPAVESSAQPDPQHDNVAPTAGHGIPWDIYDDPTTPFLMSRGHWLSEVGMGSGTRIRTEYGEGFLLYRVIGPHGPVALHVPKILDRTVRYTEVLPYSHIPPHLRNRR</sequence>
<gene>
    <name evidence="2" type="ORF">PDM29_05105</name>
</gene>
<dbReference type="EMBL" id="CP115541">
    <property type="protein sequence ID" value="WNH53662.1"/>
    <property type="molecule type" value="Genomic_DNA"/>
</dbReference>
<evidence type="ECO:0000313" key="2">
    <source>
        <dbReference type="EMBL" id="WNH53662.1"/>
    </source>
</evidence>
<dbReference type="Proteomes" id="UP001302072">
    <property type="component" value="Chromosome"/>
</dbReference>
<organism evidence="2 3">
    <name type="scientific">Stenotrophomonas oahuensis</name>
    <dbReference type="NCBI Taxonomy" id="3003271"/>
    <lineage>
        <taxon>Bacteria</taxon>
        <taxon>Pseudomonadati</taxon>
        <taxon>Pseudomonadota</taxon>
        <taxon>Gammaproteobacteria</taxon>
        <taxon>Lysobacterales</taxon>
        <taxon>Lysobacteraceae</taxon>
        <taxon>Stenotrophomonas</taxon>
    </lineage>
</organism>
<proteinExistence type="predicted"/>
<evidence type="ECO:0000256" key="1">
    <source>
        <dbReference type="SAM" id="MobiDB-lite"/>
    </source>
</evidence>
<protein>
    <recommendedName>
        <fullName evidence="4">Toxin SymE-like domain-containing protein</fullName>
    </recommendedName>
</protein>
<evidence type="ECO:0000313" key="3">
    <source>
        <dbReference type="Proteomes" id="UP001302072"/>
    </source>
</evidence>
<name>A0ABY9YSH5_9GAMM</name>
<reference evidence="2 3" key="1">
    <citation type="submission" date="2022-12" db="EMBL/GenBank/DDBJ databases">
        <title>Two new species, Stenotrophomonas aracearum and Stenotrophomonas oahuensis, isolated from Anthurium (Araceae family) in Hawaii.</title>
        <authorList>
            <person name="Chunag S.C."/>
            <person name="Dobhal S."/>
            <person name="Alvarez A."/>
            <person name="Arif M."/>
        </authorList>
    </citation>
    <scope>NUCLEOTIDE SEQUENCE [LARGE SCALE GENOMIC DNA]</scope>
    <source>
        <strain evidence="2 3">A5586</strain>
    </source>
</reference>
<keyword evidence="3" id="KW-1185">Reference proteome</keyword>